<proteinExistence type="predicted"/>
<dbReference type="Proteomes" id="UP000250166">
    <property type="component" value="Unassembled WGS sequence"/>
</dbReference>
<evidence type="ECO:0000313" key="3">
    <source>
        <dbReference type="Proteomes" id="UP000250166"/>
    </source>
</evidence>
<keyword evidence="1" id="KW-0472">Membrane</keyword>
<dbReference type="PIRSF" id="PIRSF003203">
    <property type="entry name" value="AzlD"/>
    <property type="match status" value="1"/>
</dbReference>
<dbReference type="InterPro" id="IPR008407">
    <property type="entry name" value="Brnchd-chn_aa_trnsp_AzlD"/>
</dbReference>
<accession>A0A2X3BRC5</accession>
<evidence type="ECO:0000313" key="2">
    <source>
        <dbReference type="EMBL" id="SQB98685.1"/>
    </source>
</evidence>
<sequence>MLDSFLIVIVVIVATVLTRFLPFWIFSQDKIPQSLLQLGKILPPALIGMLIVYCLKDMDLEHAPFGLNEILGVIITALLYIFTRFGVLAVIGGTLGYMFLVQSHILSHVI</sequence>
<name>A0A2X3BRC5_9HELI</name>
<dbReference type="AlphaFoldDB" id="A0A2X3BRC5"/>
<reference evidence="2 3" key="1">
    <citation type="submission" date="2018-06" db="EMBL/GenBank/DDBJ databases">
        <authorList>
            <consortium name="Pathogen Informatics"/>
            <person name="Doyle S."/>
        </authorList>
    </citation>
    <scope>NUCLEOTIDE SEQUENCE [LARGE SCALE GENOMIC DNA]</scope>
    <source>
        <strain evidence="2 3">NCTC13102</strain>
    </source>
</reference>
<dbReference type="RefSeq" id="WP_023949352.1">
    <property type="nucleotide sequence ID" value="NZ_JAERIV010000004.1"/>
</dbReference>
<protein>
    <submittedName>
        <fullName evidence="2">Branched-chain amino acid transporter</fullName>
    </submittedName>
</protein>
<dbReference type="EMBL" id="UAWL01000006">
    <property type="protein sequence ID" value="SQB98685.1"/>
    <property type="molecule type" value="Genomic_DNA"/>
</dbReference>
<dbReference type="Pfam" id="PF05437">
    <property type="entry name" value="AzlD"/>
    <property type="match status" value="1"/>
</dbReference>
<feature type="transmembrane region" description="Helical" evidence="1">
    <location>
        <begin position="6"/>
        <end position="26"/>
    </location>
</feature>
<evidence type="ECO:0000256" key="1">
    <source>
        <dbReference type="SAM" id="Phobius"/>
    </source>
</evidence>
<organism evidence="2 3">
    <name type="scientific">Helicobacter fennelliae</name>
    <dbReference type="NCBI Taxonomy" id="215"/>
    <lineage>
        <taxon>Bacteria</taxon>
        <taxon>Pseudomonadati</taxon>
        <taxon>Campylobacterota</taxon>
        <taxon>Epsilonproteobacteria</taxon>
        <taxon>Campylobacterales</taxon>
        <taxon>Helicobacteraceae</taxon>
        <taxon>Helicobacter</taxon>
    </lineage>
</organism>
<gene>
    <name evidence="2" type="ORF">NCTC13102_01150</name>
</gene>
<keyword evidence="1" id="KW-1133">Transmembrane helix</keyword>
<feature type="transmembrane region" description="Helical" evidence="1">
    <location>
        <begin position="70"/>
        <end position="100"/>
    </location>
</feature>
<keyword evidence="1" id="KW-0812">Transmembrane</keyword>
<feature type="transmembrane region" description="Helical" evidence="1">
    <location>
        <begin position="38"/>
        <end position="58"/>
    </location>
</feature>